<dbReference type="InterPro" id="IPR042099">
    <property type="entry name" value="ANL_N_sf"/>
</dbReference>
<reference evidence="1" key="1">
    <citation type="submission" date="2021-01" db="EMBL/GenBank/DDBJ databases">
        <title>Whole genome shotgun sequence of Virgisporangium aurantiacum NBRC 16421.</title>
        <authorList>
            <person name="Komaki H."/>
            <person name="Tamura T."/>
        </authorList>
    </citation>
    <scope>NUCLEOTIDE SEQUENCE</scope>
    <source>
        <strain evidence="1">NBRC 16421</strain>
    </source>
</reference>
<evidence type="ECO:0000313" key="1">
    <source>
        <dbReference type="EMBL" id="GIJ55536.1"/>
    </source>
</evidence>
<gene>
    <name evidence="1" type="ORF">Vau01_030520</name>
</gene>
<dbReference type="EMBL" id="BOPG01000019">
    <property type="protein sequence ID" value="GIJ55536.1"/>
    <property type="molecule type" value="Genomic_DNA"/>
</dbReference>
<keyword evidence="2" id="KW-1185">Reference proteome</keyword>
<dbReference type="SUPFAM" id="SSF56801">
    <property type="entry name" value="Acetyl-CoA synthetase-like"/>
    <property type="match status" value="1"/>
</dbReference>
<protein>
    <submittedName>
        <fullName evidence="1">AMP-binding protein</fullName>
    </submittedName>
</protein>
<dbReference type="Gene3D" id="3.40.50.12780">
    <property type="entry name" value="N-terminal domain of ligase-like"/>
    <property type="match status" value="1"/>
</dbReference>
<dbReference type="Proteomes" id="UP000612585">
    <property type="component" value="Unassembled WGS sequence"/>
</dbReference>
<dbReference type="PANTHER" id="PTHR36932">
    <property type="entry name" value="CAPSULAR POLYSACCHARIDE BIOSYNTHESIS PROTEIN"/>
    <property type="match status" value="1"/>
</dbReference>
<dbReference type="PANTHER" id="PTHR36932:SF1">
    <property type="entry name" value="CAPSULAR POLYSACCHARIDE BIOSYNTHESIS PROTEIN"/>
    <property type="match status" value="1"/>
</dbReference>
<comment type="caution">
    <text evidence="1">The sequence shown here is derived from an EMBL/GenBank/DDBJ whole genome shotgun (WGS) entry which is preliminary data.</text>
</comment>
<organism evidence="1 2">
    <name type="scientific">Virgisporangium aurantiacum</name>
    <dbReference type="NCBI Taxonomy" id="175570"/>
    <lineage>
        <taxon>Bacteria</taxon>
        <taxon>Bacillati</taxon>
        <taxon>Actinomycetota</taxon>
        <taxon>Actinomycetes</taxon>
        <taxon>Micromonosporales</taxon>
        <taxon>Micromonosporaceae</taxon>
        <taxon>Virgisporangium</taxon>
    </lineage>
</organism>
<dbReference type="RefSeq" id="WP_203992487.1">
    <property type="nucleotide sequence ID" value="NZ_BOPG01000019.1"/>
</dbReference>
<name>A0A8J3Z5C0_9ACTN</name>
<sequence>MLLREIAYVPLTLVRQYGGRAGLRRYQLRRLNRMLAHADANVPYYRGTLPRLDSLADLARLPMVTKSIMRSTPNREFVADGVDTDDCLAWSSSGTTGMRVTGWHDMNAHDYHMAACVRRFFATRRYLPTDRLAHIKPNPMPPRVIEKVGLFRRYLILSTDPPATWVARLLAYRPRVLIGYPVHLRELLRTMTDDERTQLTKHLRLLLTESELLVPANRAALERGFRVPVRDEYSSFETLNIYFECHHGGRHIAEDRVYVEVVDDDGTVLPDGTEGQLVVTAFHERAMPLVRYLIGDIGRISPTPCRCGRRFRTMTLTSGRMNDSVVLPDGTKVFGDIFTSVAMVEPGVAELYVRQDAAGTVRVFVVPDGSLPADAVLANTERTLLRETGVELPLEMRIGDRVPLTGAGKAQVVVSEYAPAVAVNRAANRMG</sequence>
<accession>A0A8J3Z5C0</accession>
<proteinExistence type="predicted"/>
<dbReference type="AlphaFoldDB" id="A0A8J3Z5C0"/>
<dbReference type="InterPro" id="IPR053158">
    <property type="entry name" value="CapK_Type1_Caps_Biosynth"/>
</dbReference>
<evidence type="ECO:0000313" key="2">
    <source>
        <dbReference type="Proteomes" id="UP000612585"/>
    </source>
</evidence>